<evidence type="ECO:0000256" key="1">
    <source>
        <dbReference type="ARBA" id="ARBA00022679"/>
    </source>
</evidence>
<gene>
    <name evidence="4" type="ORF">HNR25_003775</name>
</gene>
<comment type="caution">
    <text evidence="4">The sequence shown here is derived from an EMBL/GenBank/DDBJ whole genome shotgun (WGS) entry which is preliminary data.</text>
</comment>
<dbReference type="Pfam" id="PF08541">
    <property type="entry name" value="ACP_syn_III_C"/>
    <property type="match status" value="1"/>
</dbReference>
<evidence type="ECO:0000313" key="5">
    <source>
        <dbReference type="Proteomes" id="UP000578077"/>
    </source>
</evidence>
<keyword evidence="5" id="KW-1185">Reference proteome</keyword>
<dbReference type="InterPro" id="IPR013747">
    <property type="entry name" value="ACP_syn_III_C"/>
</dbReference>
<keyword evidence="2 4" id="KW-0012">Acyltransferase</keyword>
<evidence type="ECO:0000256" key="2">
    <source>
        <dbReference type="ARBA" id="ARBA00023315"/>
    </source>
</evidence>
<dbReference type="EMBL" id="JACHLY010000001">
    <property type="protein sequence ID" value="MBB6000024.1"/>
    <property type="molecule type" value="Genomic_DNA"/>
</dbReference>
<reference evidence="4 5" key="1">
    <citation type="submission" date="2020-08" db="EMBL/GenBank/DDBJ databases">
        <title>Sequencing the genomes of 1000 actinobacteria strains.</title>
        <authorList>
            <person name="Klenk H.-P."/>
        </authorList>
    </citation>
    <scope>NUCLEOTIDE SEQUENCE [LARGE SCALE GENOMIC DNA]</scope>
    <source>
        <strain evidence="4 5">DSM 44593</strain>
    </source>
</reference>
<dbReference type="GO" id="GO:0044550">
    <property type="term" value="P:secondary metabolite biosynthetic process"/>
    <property type="evidence" value="ECO:0007669"/>
    <property type="project" value="TreeGrafter"/>
</dbReference>
<dbReference type="PANTHER" id="PTHR34069:SF2">
    <property type="entry name" value="BETA-KETOACYL-[ACYL-CARRIER-PROTEIN] SYNTHASE III"/>
    <property type="match status" value="1"/>
</dbReference>
<dbReference type="SUPFAM" id="SSF53901">
    <property type="entry name" value="Thiolase-like"/>
    <property type="match status" value="1"/>
</dbReference>
<dbReference type="Proteomes" id="UP000578077">
    <property type="component" value="Unassembled WGS sequence"/>
</dbReference>
<evidence type="ECO:0000259" key="3">
    <source>
        <dbReference type="Pfam" id="PF08541"/>
    </source>
</evidence>
<dbReference type="AlphaFoldDB" id="A0A841EC84"/>
<accession>A0A841EC84</accession>
<proteinExistence type="predicted"/>
<sequence>MSPSANFGISAFGYTFGRDQDVEGTAGRYTSHPERVVKWGFRTYHRADDDVQTTHLAGKAASQALDRLGISADTVDLVVLACPDVPEYLYWDGSVALARELKIQQTQTLMLTEGCGAGVHGFYYVAAAMTMQPEINTALFVAVSRVSEFHRNRMNTVGAPLSDAAVAVVLERDHKANRWLATEQFTEPEHGELLRVEYGGAVNPLPPAGWTSREALGGYDALRMHFGEDGEELSRYLQRRYDGLSEVIDRTCRRAGIGREEIDHLIYFNDTAASIQEVAESFGIPPEHTNAVISPDHGHMGAADQMISFGIQLERGVVKPGDIVALSGISVGRWCTTLFRA</sequence>
<dbReference type="PANTHER" id="PTHR34069">
    <property type="entry name" value="3-OXOACYL-[ACYL-CARRIER-PROTEIN] SYNTHASE 3"/>
    <property type="match status" value="1"/>
</dbReference>
<dbReference type="Gene3D" id="3.40.47.10">
    <property type="match status" value="2"/>
</dbReference>
<dbReference type="RefSeq" id="WP_312862623.1">
    <property type="nucleotide sequence ID" value="NZ_BAABKT010000028.1"/>
</dbReference>
<organism evidence="4 5">
    <name type="scientific">Streptomonospora salina</name>
    <dbReference type="NCBI Taxonomy" id="104205"/>
    <lineage>
        <taxon>Bacteria</taxon>
        <taxon>Bacillati</taxon>
        <taxon>Actinomycetota</taxon>
        <taxon>Actinomycetes</taxon>
        <taxon>Streptosporangiales</taxon>
        <taxon>Nocardiopsidaceae</taxon>
        <taxon>Streptomonospora</taxon>
    </lineage>
</organism>
<keyword evidence="1 4" id="KW-0808">Transferase</keyword>
<feature type="domain" description="Beta-ketoacyl-[acyl-carrier-protein] synthase III C-terminal" evidence="3">
    <location>
        <begin position="252"/>
        <end position="333"/>
    </location>
</feature>
<dbReference type="GO" id="GO:0033818">
    <property type="term" value="F:beta-ketoacyl-acyl-carrier-protein synthase III activity"/>
    <property type="evidence" value="ECO:0007669"/>
    <property type="project" value="UniProtKB-EC"/>
</dbReference>
<dbReference type="EC" id="2.3.1.180" evidence="4"/>
<name>A0A841EC84_9ACTN</name>
<dbReference type="InterPro" id="IPR016039">
    <property type="entry name" value="Thiolase-like"/>
</dbReference>
<evidence type="ECO:0000313" key="4">
    <source>
        <dbReference type="EMBL" id="MBB6000024.1"/>
    </source>
</evidence>
<protein>
    <submittedName>
        <fullName evidence="4">3-oxoacyl-[acyl-carrier-protein] synthase-3</fullName>
        <ecNumber evidence="4">2.3.1.180</ecNumber>
    </submittedName>
</protein>